<keyword evidence="8" id="KW-0413">Isomerase</keyword>
<keyword evidence="6" id="KW-0238">DNA-binding</keyword>
<feature type="compositionally biased region" description="Polar residues" evidence="10">
    <location>
        <begin position="1883"/>
        <end position="1892"/>
    </location>
</feature>
<evidence type="ECO:0000259" key="14">
    <source>
        <dbReference type="Pfam" id="PF14214"/>
    </source>
</evidence>
<dbReference type="Gene3D" id="3.40.50.300">
    <property type="entry name" value="P-loop containing nucleotide triphosphate hydrolases"/>
    <property type="match status" value="1"/>
</dbReference>
<sequence length="2303" mass="263909">MPRKGKKSLAKKLHWQKVAESQVPDQRAVSPLPYSSRQVNTPDSSHANVTRVLASRSQGHYKYADSKNSQCSCNCVTFLAFLHELGQLDTSDLDVVLDRGHAMYTLALGQLDVDGQKVDRFLNTDELPPVLIGNRQQHIMTRCQSTSGVFTAPTLLNNNLADVLQCLSAEVNYALLIMSSMYIAVFRDQHRRYGYFDPHSRRPDGLPSDFVSGTAVVFIFTHLSDLITKLVTLFRAVGSGPNAYFELTPVQFQTVDELSGGENLPHVESNADVVPIEGQQELHMSSLPQAESEITATIKSNSQTLPDLSRRNKQERKKLKRRALMQKTKVAIDKNAKQRERYAKDQSYQQRKRSYTVNQYRQDPEFKQRRRSYFNRRYTDNSEFKQRRRSYFNCRYTDNVEFKQRQRSYINRRYTDDAEFKQRQKSYINRRYTDDAEFKRRQMLYITHRYCQDFAFRTKQRQYITKRYANDPAFRARHKQTMRQLMRDKYRNNLVIRLTNSVRCAIKIRQKYRHLNRKQIDMDDSQIKEAIEIFRSHVKDGPTYVCTVCHRALFPNQVRPCNRSKYDKEPRVVTACLTGTYVHVCSDECENSQQCTVPEERKREWICYTCHDHVKAGGMPPLAMANNLQLADIPDELCDLNILERHLVAKSIPFAKIIPLPKGQQRAIRGNVVCVPSEVQETVNALPRLRSESQVMRVKLKRRLCYKGHQLFQTVTWPKLVRALLKLKESHPQYKDITIRDEAESCDPTLPDDEDTESDEDDRMDDDDYDEEDLMEIDRIEKNALCEAECIPENNEQDMDNQSGNDGCEPEKGSDNMEGDEPNGGVVLESCLQPSDVSEEILSFSEGIYSVAPAEGKKPSSFFRTPKLEAMAFPVQFPTGENTLDDNRPMKLTPCSYFKTRLCCVDGRFAKDTNYLFFAQFVTEIHTATSSMRIQLRKGKPLTRDGRKITNAMLQNKREVERLVRNKDAVRFMTPLRGTPAYWQKTTKDLFAMIRALGSPQFFLTFSAAEMRWKWVITAIKAQQGEHVNFEELDWSSKCEILRSNPVTTMRMFDKRVEALFRDLILSPAQPIGKVVDYFYRLEFQHRGSPHIHGMVWVAGAPVFEECSDEEVCKFVARFIKAELPDENEDPELYKIVTEVQMHSKNHSKTCVKYSGANCRFGFPKQPVPKTTIIRPGAIVDEATDLALTEKLATLNRLLHEPTTATLSFEQLLAKCEFTNEEYHRCLQSKTNGSQVMLKRGPKDVWVNGYNPYLLKAWNANMDIQFILNPYSCIMYMCSYISKAEHGLSEYLKTVIQNSRQEDVNESDEMKQIMQAYSKKREVSAQECVARACGLHMKQCSRSVVFVQTDDNALKMSYPLSHLDNKPSESEHVWMTGLPDKYVCRPETPEFEAMCLADFASSCRIVYGKQTKGKNTHRLLNEMGFVQKRANDEKHAVIKYRPISLEKDPELYYGTLLKLYVPYRSENQLKSTHFPTYQSVHDHAAVWLPGSQHPERVKAIVKRNREKHEKHREDIDSAIQEFEERGMLLNEWGNLAPESELERLECIDELNEREADEDVQENVPDYNVRSDVRQESAVTIEAPEIDPVVLREMYQNLNQTQASVFHTIRDWCLKCVCGSKPEQFFLYINGGAGTGKSHLIKCIHAEASKILRRLPRNAEEADISRPTVLLTAFTGTAAFNISGTTLHCLLKLPRSLKPPFQGLGNKLDEVRAELSNAEILIIDEVSMVSKQLFAYVDARLKQIKGSQRPFGGMSVLTVGDFYQLPPVRQSKPLCVFDPTQIDLWRDNFQMVTLTEIMRQKDDVTFAETLNRIRAKEKTVSLSHEDRVLLSRALADPAQCPKDVLHVYATNKQVEEHNSKTLDMFHSDVTTIDADDYKKDPTTGRMTRQSVPFQGNKKELPDSIKLAIGANVMITRNISVRSGLCNGTFARIAKIVTKAGNPHVEKLGLKLNSQSAAASEADVDENIVYIDRDEENLKQTGVVRRQFPIKLAFACTIHKVQGMTTSSAVVSLKHIFEPGMAYVALSRVTSLSGLHILDMDERKIYCNPEITVALENMSKASLEHVMPLLKIPETLNRPDTLTVIHHNTEGLPAHITDIQSHHELHLADVLCLTETHLRGSFVAESLHLEGYNMFKRNRNMSYSNHPAMATKNGGGVAIYVKEHIRVLERHFIQNATDIEFSVIKLEAPFRALIAAVYRPPDYDVHSFISNLRSLLDSLEVMDHHPILVCGDFNEDLLSRARKPILELFQSKGYEQLITESTTEKNTLLDPIFISCPQSCIHSGVLRTYYSYHHPVYCVLTLETP</sequence>
<feature type="compositionally biased region" description="Basic residues" evidence="10">
    <location>
        <begin position="1"/>
        <end position="15"/>
    </location>
</feature>
<dbReference type="GO" id="GO:0006310">
    <property type="term" value="P:DNA recombination"/>
    <property type="evidence" value="ECO:0007669"/>
    <property type="project" value="UniProtKB-KW"/>
</dbReference>
<dbReference type="InterPro" id="IPR036691">
    <property type="entry name" value="Endo/exonu/phosph_ase_sf"/>
</dbReference>
<feature type="domain" description="DNA helicase Pif1-like DEAD-box helicase" evidence="13">
    <location>
        <begin position="1597"/>
        <end position="1804"/>
    </location>
</feature>
<evidence type="ECO:0000256" key="7">
    <source>
        <dbReference type="ARBA" id="ARBA00023204"/>
    </source>
</evidence>
<keyword evidence="1 9" id="KW-0547">Nucleotide-binding</keyword>
<evidence type="ECO:0000256" key="5">
    <source>
        <dbReference type="ARBA" id="ARBA00022840"/>
    </source>
</evidence>
<dbReference type="InterPro" id="IPR027417">
    <property type="entry name" value="P-loop_NTPase"/>
</dbReference>
<evidence type="ECO:0000313" key="18">
    <source>
        <dbReference type="Proteomes" id="UP001178508"/>
    </source>
</evidence>
<dbReference type="PANTHER" id="PTHR47642">
    <property type="entry name" value="ATP-DEPENDENT DNA HELICASE"/>
    <property type="match status" value="1"/>
</dbReference>
<feature type="compositionally biased region" description="Basic and acidic residues" evidence="10">
    <location>
        <begin position="330"/>
        <end position="344"/>
    </location>
</feature>
<dbReference type="GO" id="GO:0043139">
    <property type="term" value="F:5'-3' DNA helicase activity"/>
    <property type="evidence" value="ECO:0007669"/>
    <property type="project" value="UniProtKB-EC"/>
</dbReference>
<evidence type="ECO:0000256" key="10">
    <source>
        <dbReference type="SAM" id="MobiDB-lite"/>
    </source>
</evidence>
<dbReference type="Gene3D" id="3.90.70.120">
    <property type="match status" value="1"/>
</dbReference>
<comment type="cofactor">
    <cofactor evidence="9">
        <name>Mg(2+)</name>
        <dbReference type="ChEBI" id="CHEBI:18420"/>
    </cofactor>
</comment>
<feature type="region of interest" description="Disordered" evidence="10">
    <location>
        <begin position="1875"/>
        <end position="1894"/>
    </location>
</feature>
<feature type="compositionally biased region" description="Acidic residues" evidence="10">
    <location>
        <begin position="750"/>
        <end position="768"/>
    </location>
</feature>
<dbReference type="SUPFAM" id="SSF56219">
    <property type="entry name" value="DNase I-like"/>
    <property type="match status" value="1"/>
</dbReference>
<keyword evidence="9" id="KW-0233">DNA recombination</keyword>
<feature type="domain" description="Helitron helicase-like" evidence="14">
    <location>
        <begin position="897"/>
        <end position="1096"/>
    </location>
</feature>
<dbReference type="InterPro" id="IPR051055">
    <property type="entry name" value="PIF1_helicase"/>
</dbReference>
<keyword evidence="5 9" id="KW-0067">ATP-binding</keyword>
<keyword evidence="3 9" id="KW-0378">Hydrolase</keyword>
<dbReference type="CDD" id="cd18809">
    <property type="entry name" value="SF1_C_RecD"/>
    <property type="match status" value="1"/>
</dbReference>
<organism evidence="17 18">
    <name type="scientific">Xyrichtys novacula</name>
    <name type="common">Pearly razorfish</name>
    <name type="synonym">Hemipteronotus novacula</name>
    <dbReference type="NCBI Taxonomy" id="13765"/>
    <lineage>
        <taxon>Eukaryota</taxon>
        <taxon>Metazoa</taxon>
        <taxon>Chordata</taxon>
        <taxon>Craniata</taxon>
        <taxon>Vertebrata</taxon>
        <taxon>Euteleostomi</taxon>
        <taxon>Actinopterygii</taxon>
        <taxon>Neopterygii</taxon>
        <taxon>Teleostei</taxon>
        <taxon>Neoteleostei</taxon>
        <taxon>Acanthomorphata</taxon>
        <taxon>Eupercaria</taxon>
        <taxon>Labriformes</taxon>
        <taxon>Labridae</taxon>
        <taxon>Xyrichtys</taxon>
    </lineage>
</organism>
<dbReference type="Gene3D" id="3.60.10.10">
    <property type="entry name" value="Endonuclease/exonuclease/phosphatase"/>
    <property type="match status" value="1"/>
</dbReference>
<dbReference type="GO" id="GO:0000723">
    <property type="term" value="P:telomere maintenance"/>
    <property type="evidence" value="ECO:0007669"/>
    <property type="project" value="InterPro"/>
</dbReference>
<protein>
    <recommendedName>
        <fullName evidence="9">ATP-dependent DNA helicase</fullName>
        <ecNumber evidence="9">5.6.2.3</ecNumber>
    </recommendedName>
</protein>
<name>A0AAV1EID6_XYRNO</name>
<feature type="region of interest" description="Disordered" evidence="10">
    <location>
        <begin position="736"/>
        <end position="768"/>
    </location>
</feature>
<feature type="domain" description="DUF6570" evidence="15">
    <location>
        <begin position="617"/>
        <end position="743"/>
    </location>
</feature>
<feature type="domain" description="Peptidase C76" evidence="12">
    <location>
        <begin position="55"/>
        <end position="201"/>
    </location>
</feature>
<dbReference type="Pfam" id="PF14214">
    <property type="entry name" value="Helitron_like_N"/>
    <property type="match status" value="1"/>
</dbReference>
<dbReference type="GO" id="GO:0006281">
    <property type="term" value="P:DNA repair"/>
    <property type="evidence" value="ECO:0007669"/>
    <property type="project" value="UniProtKB-KW"/>
</dbReference>
<evidence type="ECO:0000256" key="9">
    <source>
        <dbReference type="RuleBase" id="RU363044"/>
    </source>
</evidence>
<dbReference type="InterPro" id="IPR025476">
    <property type="entry name" value="Helitron_helicase-like"/>
</dbReference>
<keyword evidence="7 9" id="KW-0234">DNA repair</keyword>
<evidence type="ECO:0000256" key="4">
    <source>
        <dbReference type="ARBA" id="ARBA00022806"/>
    </source>
</evidence>
<comment type="catalytic activity">
    <reaction evidence="9">
        <text>ATP + H2O = ADP + phosphate + H(+)</text>
        <dbReference type="Rhea" id="RHEA:13065"/>
        <dbReference type="ChEBI" id="CHEBI:15377"/>
        <dbReference type="ChEBI" id="CHEBI:15378"/>
        <dbReference type="ChEBI" id="CHEBI:30616"/>
        <dbReference type="ChEBI" id="CHEBI:43474"/>
        <dbReference type="ChEBI" id="CHEBI:456216"/>
        <dbReference type="EC" id="5.6.2.3"/>
    </reaction>
</comment>
<dbReference type="Pfam" id="PF04843">
    <property type="entry name" value="Herpes_teg_N"/>
    <property type="match status" value="1"/>
</dbReference>
<evidence type="ECO:0000256" key="8">
    <source>
        <dbReference type="ARBA" id="ARBA00023235"/>
    </source>
</evidence>
<dbReference type="EMBL" id="OY660864">
    <property type="protein sequence ID" value="CAJ1048501.1"/>
    <property type="molecule type" value="Genomic_DNA"/>
</dbReference>
<feature type="region of interest" description="Disordered" evidence="10">
    <location>
        <begin position="299"/>
        <end position="356"/>
    </location>
</feature>
<feature type="domain" description="DNA helicase Pif1-like 2B" evidence="16">
    <location>
        <begin position="1902"/>
        <end position="1931"/>
    </location>
</feature>
<dbReference type="Pfam" id="PF05970">
    <property type="entry name" value="PIF1"/>
    <property type="match status" value="1"/>
</dbReference>
<dbReference type="InterPro" id="IPR049163">
    <property type="entry name" value="Pif1-like_2B_dom"/>
</dbReference>
<keyword evidence="2 9" id="KW-0227">DNA damage</keyword>
<dbReference type="PANTHER" id="PTHR47642:SF5">
    <property type="entry name" value="ATP-DEPENDENT DNA HELICASE"/>
    <property type="match status" value="1"/>
</dbReference>
<evidence type="ECO:0000259" key="13">
    <source>
        <dbReference type="Pfam" id="PF05970"/>
    </source>
</evidence>
<evidence type="ECO:0000259" key="15">
    <source>
        <dbReference type="Pfam" id="PF20209"/>
    </source>
</evidence>
<dbReference type="Proteomes" id="UP001178508">
    <property type="component" value="Chromosome 1"/>
</dbReference>
<evidence type="ECO:0000259" key="11">
    <source>
        <dbReference type="Pfam" id="PF03372"/>
    </source>
</evidence>
<dbReference type="SUPFAM" id="SSF52540">
    <property type="entry name" value="P-loop containing nucleoside triphosphate hydrolases"/>
    <property type="match status" value="2"/>
</dbReference>
<gene>
    <name evidence="17" type="ORF">XNOV1_A042905</name>
</gene>
<feature type="compositionally biased region" description="Polar residues" evidence="10">
    <location>
        <begin position="33"/>
        <end position="47"/>
    </location>
</feature>
<keyword evidence="18" id="KW-1185">Reference proteome</keyword>
<comment type="similarity">
    <text evidence="9">Belongs to the helicase family.</text>
</comment>
<evidence type="ECO:0000313" key="17">
    <source>
        <dbReference type="EMBL" id="CAJ1048501.1"/>
    </source>
</evidence>
<proteinExistence type="inferred from homology"/>
<feature type="compositionally biased region" description="Basic residues" evidence="10">
    <location>
        <begin position="311"/>
        <end position="324"/>
    </location>
</feature>
<dbReference type="EC" id="5.6.2.3" evidence="9"/>
<feature type="region of interest" description="Disordered" evidence="10">
    <location>
        <begin position="1"/>
        <end position="47"/>
    </location>
</feature>
<evidence type="ECO:0000256" key="3">
    <source>
        <dbReference type="ARBA" id="ARBA00022801"/>
    </source>
</evidence>
<dbReference type="InterPro" id="IPR046700">
    <property type="entry name" value="DUF6570"/>
</dbReference>
<dbReference type="Pfam" id="PF21530">
    <property type="entry name" value="Pif1_2B_dom"/>
    <property type="match status" value="1"/>
</dbReference>
<dbReference type="Pfam" id="PF03372">
    <property type="entry name" value="Exo_endo_phos"/>
    <property type="match status" value="1"/>
</dbReference>
<dbReference type="InterPro" id="IPR005135">
    <property type="entry name" value="Endo/exonuclease/phosphatase"/>
</dbReference>
<feature type="region of interest" description="Disordered" evidence="10">
    <location>
        <begin position="793"/>
        <end position="825"/>
    </location>
</feature>
<dbReference type="GO" id="GO:0016787">
    <property type="term" value="F:hydrolase activity"/>
    <property type="evidence" value="ECO:0007669"/>
    <property type="project" value="UniProtKB-KW"/>
</dbReference>
<evidence type="ECO:0000256" key="1">
    <source>
        <dbReference type="ARBA" id="ARBA00022741"/>
    </source>
</evidence>
<dbReference type="SUPFAM" id="SSF54001">
    <property type="entry name" value="Cysteine proteinases"/>
    <property type="match status" value="1"/>
</dbReference>
<dbReference type="InterPro" id="IPR010285">
    <property type="entry name" value="DNA_helicase_pif1-like_DEAD"/>
</dbReference>
<dbReference type="InterPro" id="IPR038765">
    <property type="entry name" value="Papain-like_cys_pep_sf"/>
</dbReference>
<accession>A0AAV1EID6</accession>
<dbReference type="GO" id="GO:0005524">
    <property type="term" value="F:ATP binding"/>
    <property type="evidence" value="ECO:0007669"/>
    <property type="project" value="UniProtKB-KW"/>
</dbReference>
<dbReference type="Pfam" id="PF20209">
    <property type="entry name" value="DUF6570"/>
    <property type="match status" value="1"/>
</dbReference>
<evidence type="ECO:0000259" key="12">
    <source>
        <dbReference type="Pfam" id="PF04843"/>
    </source>
</evidence>
<reference evidence="17" key="1">
    <citation type="submission" date="2023-08" db="EMBL/GenBank/DDBJ databases">
        <authorList>
            <person name="Alioto T."/>
            <person name="Alioto T."/>
            <person name="Gomez Garrido J."/>
        </authorList>
    </citation>
    <scope>NUCLEOTIDE SEQUENCE</scope>
</reference>
<evidence type="ECO:0000256" key="2">
    <source>
        <dbReference type="ARBA" id="ARBA00022763"/>
    </source>
</evidence>
<evidence type="ECO:0000256" key="6">
    <source>
        <dbReference type="ARBA" id="ARBA00023125"/>
    </source>
</evidence>
<dbReference type="InterPro" id="IPR006928">
    <property type="entry name" value="Herpes_teg_USP"/>
</dbReference>
<evidence type="ECO:0000259" key="16">
    <source>
        <dbReference type="Pfam" id="PF21530"/>
    </source>
</evidence>
<keyword evidence="4 9" id="KW-0347">Helicase</keyword>
<feature type="domain" description="Endonuclease/exonuclease/phosphatase" evidence="11">
    <location>
        <begin position="2086"/>
        <end position="2245"/>
    </location>
</feature>